<name>A0A1Y5Y740_KIBAR</name>
<sequence length="137" mass="15461">MDNARSSSNDWTTTYQELDDATLLSLVPILAEEAIRWKKTLDLISQDRRPDEESPDASGSVEQVAMSPQGHRHDVASYVDDIEVTLDLRAASAASAERYTAEVFRHLVDLTTRRRWILDVEGRRRGLLPQLPSIASR</sequence>
<reference evidence="2 3" key="1">
    <citation type="submission" date="2017-04" db="EMBL/GenBank/DDBJ databases">
        <authorList>
            <person name="Afonso C.L."/>
            <person name="Miller P.J."/>
            <person name="Scott M.A."/>
            <person name="Spackman E."/>
            <person name="Goraichik I."/>
            <person name="Dimitrov K.M."/>
            <person name="Suarez D.L."/>
            <person name="Swayne D.E."/>
        </authorList>
    </citation>
    <scope>NUCLEOTIDE SEQUENCE [LARGE SCALE GENOMIC DNA]</scope>
    <source>
        <strain evidence="2 3">DSM 43828</strain>
    </source>
</reference>
<evidence type="ECO:0000313" key="2">
    <source>
        <dbReference type="EMBL" id="SMD26366.1"/>
    </source>
</evidence>
<evidence type="ECO:0000256" key="1">
    <source>
        <dbReference type="SAM" id="MobiDB-lite"/>
    </source>
</evidence>
<dbReference type="EMBL" id="FWXV01000014">
    <property type="protein sequence ID" value="SMD26366.1"/>
    <property type="molecule type" value="Genomic_DNA"/>
</dbReference>
<keyword evidence="3" id="KW-1185">Reference proteome</keyword>
<proteinExistence type="predicted"/>
<dbReference type="RefSeq" id="WP_084434121.1">
    <property type="nucleotide sequence ID" value="NZ_FWXV01000014.1"/>
</dbReference>
<dbReference type="Proteomes" id="UP000192674">
    <property type="component" value="Unassembled WGS sequence"/>
</dbReference>
<protein>
    <submittedName>
        <fullName evidence="2">Uncharacterized protein</fullName>
    </submittedName>
</protein>
<gene>
    <name evidence="2" type="ORF">SAMN05661093_09949</name>
</gene>
<organism evidence="2 3">
    <name type="scientific">Kibdelosporangium aridum</name>
    <dbReference type="NCBI Taxonomy" id="2030"/>
    <lineage>
        <taxon>Bacteria</taxon>
        <taxon>Bacillati</taxon>
        <taxon>Actinomycetota</taxon>
        <taxon>Actinomycetes</taxon>
        <taxon>Pseudonocardiales</taxon>
        <taxon>Pseudonocardiaceae</taxon>
        <taxon>Kibdelosporangium</taxon>
    </lineage>
</organism>
<evidence type="ECO:0000313" key="3">
    <source>
        <dbReference type="Proteomes" id="UP000192674"/>
    </source>
</evidence>
<feature type="region of interest" description="Disordered" evidence="1">
    <location>
        <begin position="45"/>
        <end position="70"/>
    </location>
</feature>
<accession>A0A1Y5Y740</accession>
<dbReference type="AlphaFoldDB" id="A0A1Y5Y740"/>